<gene>
    <name evidence="2" type="ORF">CB0940_06017</name>
</gene>
<dbReference type="AlphaFoldDB" id="A0A2G5HZA3"/>
<dbReference type="EMBL" id="LKMD01000102">
    <property type="protein sequence ID" value="PIA97868.1"/>
    <property type="molecule type" value="Genomic_DNA"/>
</dbReference>
<protein>
    <submittedName>
        <fullName evidence="2">Uncharacterized protein</fullName>
    </submittedName>
</protein>
<evidence type="ECO:0000313" key="2">
    <source>
        <dbReference type="EMBL" id="PIA97868.1"/>
    </source>
</evidence>
<accession>A0A2G5HZA3</accession>
<reference evidence="2 3" key="1">
    <citation type="submission" date="2015-10" db="EMBL/GenBank/DDBJ databases">
        <title>The cercosporin biosynthetic gene cluster was horizontally transferred to several fungal lineages and shown to be expanded in Cercospora beticola based on microsynteny with recipient genomes.</title>
        <authorList>
            <person name="De Jonge R."/>
            <person name="Ebert M.K."/>
            <person name="Suttle J.C."/>
            <person name="Jurick Ii W.M."/>
            <person name="Secor G.A."/>
            <person name="Thomma B.P."/>
            <person name="Van De Peer Y."/>
            <person name="Bolton M.D."/>
        </authorList>
    </citation>
    <scope>NUCLEOTIDE SEQUENCE [LARGE SCALE GENOMIC DNA]</scope>
    <source>
        <strain evidence="2 3">09-40</strain>
    </source>
</reference>
<evidence type="ECO:0000313" key="3">
    <source>
        <dbReference type="Proteomes" id="UP000230605"/>
    </source>
</evidence>
<name>A0A2G5HZA3_CERBT</name>
<comment type="caution">
    <text evidence="2">The sequence shown here is derived from an EMBL/GenBank/DDBJ whole genome shotgun (WGS) entry which is preliminary data.</text>
</comment>
<evidence type="ECO:0000256" key="1">
    <source>
        <dbReference type="SAM" id="MobiDB-lite"/>
    </source>
</evidence>
<dbReference type="Proteomes" id="UP000230605">
    <property type="component" value="Chromosome 2"/>
</dbReference>
<sequence>MAKRTSDNAAVPSPKRINRDQHELLPATQPMLMPVYFIPNSTQGGNIQTPAMPMMIPSNFQAPSTDMLHAMQGALQAAAKCLLARQSPPSTGPGTKSMPIEIDDDDDDHVESPTPPKHQAVETHHKAPLQQDFSPMSEKAKGLSFEEIANRHLKARTQDGLREQWSNLEPGLVPPHCRKAKRKLEPRLHAPLLVELECYSILVSPPFLGGQQVINPAQLRYMVRRITLPLAQQNGSFWSVTISSGGSKGASNYYSNPNGWLYEVLIHMHRPMPFTNGFVSHPADMMQHITQSCLRKATQVIGVFMRSSSEPLPMLVFPVRKEENLVLSDRFAHMSGGWVHFSDTVITAQRLNKKGTDPVAYTVHHRLLLGDRELSEDLHELRNAYPPEVLVLINMILREPDGSTATQGNWESWERY</sequence>
<organism evidence="2 3">
    <name type="scientific">Cercospora beticola</name>
    <name type="common">Sugarbeet leaf spot fungus</name>
    <dbReference type="NCBI Taxonomy" id="122368"/>
    <lineage>
        <taxon>Eukaryota</taxon>
        <taxon>Fungi</taxon>
        <taxon>Dikarya</taxon>
        <taxon>Ascomycota</taxon>
        <taxon>Pezizomycotina</taxon>
        <taxon>Dothideomycetes</taxon>
        <taxon>Dothideomycetidae</taxon>
        <taxon>Mycosphaerellales</taxon>
        <taxon>Mycosphaerellaceae</taxon>
        <taxon>Cercospora</taxon>
    </lineage>
</organism>
<feature type="region of interest" description="Disordered" evidence="1">
    <location>
        <begin position="85"/>
        <end position="126"/>
    </location>
</feature>
<proteinExistence type="predicted"/>
<feature type="region of interest" description="Disordered" evidence="1">
    <location>
        <begin position="1"/>
        <end position="23"/>
    </location>
</feature>